<feature type="region of interest" description="Disordered" evidence="5">
    <location>
        <begin position="1"/>
        <end position="135"/>
    </location>
</feature>
<dbReference type="GO" id="GO:0000462">
    <property type="term" value="P:maturation of SSU-rRNA from tricistronic rRNA transcript (SSU-rRNA, 5.8S rRNA, LSU-rRNA)"/>
    <property type="evidence" value="ECO:0007669"/>
    <property type="project" value="TreeGrafter"/>
</dbReference>
<comment type="subcellular location">
    <subcellularLocation>
        <location evidence="1">Nucleus</location>
    </subcellularLocation>
</comment>
<name>A0A370TCT0_9HELO</name>
<evidence type="ECO:0000313" key="8">
    <source>
        <dbReference type="Proteomes" id="UP000254866"/>
    </source>
</evidence>
<proteinExistence type="inferred from homology"/>
<feature type="compositionally biased region" description="Acidic residues" evidence="5">
    <location>
        <begin position="66"/>
        <end position="78"/>
    </location>
</feature>
<evidence type="ECO:0000256" key="1">
    <source>
        <dbReference type="ARBA" id="ARBA00004123"/>
    </source>
</evidence>
<feature type="compositionally biased region" description="Polar residues" evidence="5">
    <location>
        <begin position="346"/>
        <end position="359"/>
    </location>
</feature>
<feature type="compositionally biased region" description="Acidic residues" evidence="5">
    <location>
        <begin position="106"/>
        <end position="120"/>
    </location>
</feature>
<comment type="caution">
    <text evidence="7">The sequence shown here is derived from an EMBL/GenBank/DDBJ whole genome shotgun (WGS) entry which is preliminary data.</text>
</comment>
<accession>A0A370TCT0</accession>
<organism evidence="7 8">
    <name type="scientific">Venustampulla echinocandica</name>
    <dbReference type="NCBI Taxonomy" id="2656787"/>
    <lineage>
        <taxon>Eukaryota</taxon>
        <taxon>Fungi</taxon>
        <taxon>Dikarya</taxon>
        <taxon>Ascomycota</taxon>
        <taxon>Pezizomycotina</taxon>
        <taxon>Leotiomycetes</taxon>
        <taxon>Helotiales</taxon>
        <taxon>Pleuroascaceae</taxon>
        <taxon>Venustampulla</taxon>
    </lineage>
</organism>
<evidence type="ECO:0000256" key="3">
    <source>
        <dbReference type="ARBA" id="ARBA00022553"/>
    </source>
</evidence>
<feature type="compositionally biased region" description="Low complexity" evidence="5">
    <location>
        <begin position="369"/>
        <end position="381"/>
    </location>
</feature>
<evidence type="ECO:0000256" key="5">
    <source>
        <dbReference type="SAM" id="MobiDB-lite"/>
    </source>
</evidence>
<dbReference type="EMBL" id="NPIC01000011">
    <property type="protein sequence ID" value="RDL32057.1"/>
    <property type="molecule type" value="Genomic_DNA"/>
</dbReference>
<dbReference type="InterPro" id="IPR007146">
    <property type="entry name" value="Sas10/Utp3/C1D"/>
</dbReference>
<keyword evidence="4" id="KW-0539">Nucleus</keyword>
<dbReference type="AlphaFoldDB" id="A0A370TCT0"/>
<protein>
    <recommendedName>
        <fullName evidence="6">Sas10 C-terminal domain-containing protein</fullName>
    </recommendedName>
</protein>
<gene>
    <name evidence="7" type="ORF">BP5553_09459</name>
</gene>
<evidence type="ECO:0000256" key="2">
    <source>
        <dbReference type="ARBA" id="ARBA00010979"/>
    </source>
</evidence>
<dbReference type="Pfam" id="PF04000">
    <property type="entry name" value="Sas10_Utp3"/>
    <property type="match status" value="1"/>
</dbReference>
<reference evidence="7 8" key="1">
    <citation type="journal article" date="2018" name="IMA Fungus">
        <title>IMA Genome-F 9: Draft genome sequence of Annulohypoxylon stygium, Aspergillus mulundensis, Berkeleyomyces basicola (syn. Thielaviopsis basicola), Ceratocystis smalleyi, two Cercospora beticola strains, Coleophoma cylindrospora, Fusarium fracticaudum, Phialophora cf. hyalina, and Morchella septimelata.</title>
        <authorList>
            <person name="Wingfield B.D."/>
            <person name="Bills G.F."/>
            <person name="Dong Y."/>
            <person name="Huang W."/>
            <person name="Nel W.J."/>
            <person name="Swalarsk-Parry B.S."/>
            <person name="Vaghefi N."/>
            <person name="Wilken P.M."/>
            <person name="An Z."/>
            <person name="de Beer Z.W."/>
            <person name="De Vos L."/>
            <person name="Chen L."/>
            <person name="Duong T.A."/>
            <person name="Gao Y."/>
            <person name="Hammerbacher A."/>
            <person name="Kikkert J.R."/>
            <person name="Li Y."/>
            <person name="Li H."/>
            <person name="Li K."/>
            <person name="Li Q."/>
            <person name="Liu X."/>
            <person name="Ma X."/>
            <person name="Naidoo K."/>
            <person name="Pethybridge S.J."/>
            <person name="Sun J."/>
            <person name="Steenkamp E.T."/>
            <person name="van der Nest M.A."/>
            <person name="van Wyk S."/>
            <person name="Wingfield M.J."/>
            <person name="Xiong C."/>
            <person name="Yue Q."/>
            <person name="Zhang X."/>
        </authorList>
    </citation>
    <scope>NUCLEOTIDE SEQUENCE [LARGE SCALE GENOMIC DNA]</scope>
    <source>
        <strain evidence="7 8">BP 5553</strain>
    </source>
</reference>
<dbReference type="STRING" id="2656787.A0A370TCT0"/>
<feature type="region of interest" description="Disordered" evidence="5">
    <location>
        <begin position="557"/>
        <end position="636"/>
    </location>
</feature>
<dbReference type="OrthoDB" id="1924577at2759"/>
<dbReference type="PANTHER" id="PTHR13237:SF8">
    <property type="entry name" value="SOMETHING ABOUT SILENCING PROTEIN 10"/>
    <property type="match status" value="1"/>
</dbReference>
<keyword evidence="3" id="KW-0597">Phosphoprotein</keyword>
<dbReference type="Proteomes" id="UP000254866">
    <property type="component" value="Unassembled WGS sequence"/>
</dbReference>
<feature type="region of interest" description="Disordered" evidence="5">
    <location>
        <begin position="316"/>
        <end position="425"/>
    </location>
</feature>
<comment type="similarity">
    <text evidence="2">Belongs to the SAS10 family.</text>
</comment>
<feature type="compositionally biased region" description="Basic and acidic residues" evidence="5">
    <location>
        <begin position="42"/>
        <end position="58"/>
    </location>
</feature>
<evidence type="ECO:0000313" key="7">
    <source>
        <dbReference type="EMBL" id="RDL32057.1"/>
    </source>
</evidence>
<keyword evidence="8" id="KW-1185">Reference proteome</keyword>
<feature type="domain" description="Sas10 C-terminal" evidence="6">
    <location>
        <begin position="561"/>
        <end position="636"/>
    </location>
</feature>
<feature type="region of interest" description="Disordered" evidence="5">
    <location>
        <begin position="437"/>
        <end position="540"/>
    </location>
</feature>
<feature type="compositionally biased region" description="Basic and acidic residues" evidence="5">
    <location>
        <begin position="458"/>
        <end position="486"/>
    </location>
</feature>
<dbReference type="PANTHER" id="PTHR13237">
    <property type="entry name" value="SOMETHING ABOUT SILENCING PROTEIN 10-RELATED"/>
    <property type="match status" value="1"/>
</dbReference>
<dbReference type="GeneID" id="43602308"/>
<dbReference type="GO" id="GO:0032040">
    <property type="term" value="C:small-subunit processome"/>
    <property type="evidence" value="ECO:0007669"/>
    <property type="project" value="TreeGrafter"/>
</dbReference>
<dbReference type="InterPro" id="IPR018972">
    <property type="entry name" value="Sas10_C_dom"/>
</dbReference>
<evidence type="ECO:0000259" key="6">
    <source>
        <dbReference type="Pfam" id="PF09368"/>
    </source>
</evidence>
<feature type="compositionally biased region" description="Basic and acidic residues" evidence="5">
    <location>
        <begin position="412"/>
        <end position="422"/>
    </location>
</feature>
<sequence length="636" mass="70596">MAKKRKASGRTGGGDGAQELDPKGGRMGPITTYEDIADSEDEFHINRDKVMLDDGPDAKRRRKLEEEDALLQPSDEEVLGYSSESSDEDEEGADDIRRNPSKAQDSDEEAGEGEEEDEEGWGTSRKDYYNADEIQTEADALEEEAEAKRLQTKKLQKMTEADFGFDESEWLDGGAQEDEDKDVVTEVLKDIEITAEMGPDERFRILKSRYPEFEFLADEFVALQPTFVELQQQMELENAARKSSLGDISTIVVKCRALAAYMASLTMYFAILTSPSKDDATPIGHALDPAELRDHPVMESLLQCRTLWSKVKALKTPAPVSTGSEPESDSEPEELSTTKSTGLAKPTTSSTSKNTQPTENLHKKAFPVDPSLADLDLLLPSRKSQSLKPPKPSAISSKVDHDSDTDNSDFGEETHLSTKEAAQKAIRKKTLKFYTSQIAQKSNKRIGAGRDAGGDDDLPYRERLRDRQARLNAEAEKRGKKLDDYGRGNTNTKGTDLGAESDGNDEGEKARSEGEDDEYYNMITSTSKRKKAAKQENVDNMKSLEAANALDRVEDVGELDEDGKRAISRQISKNKGLTPNRKKDVRNPRVKKRKKYEEKKKKLGSMKPVWKGGEEKGGYGGEKTGIKAGLVKSRKL</sequence>
<dbReference type="RefSeq" id="XP_031865989.1">
    <property type="nucleotide sequence ID" value="XM_032018082.1"/>
</dbReference>
<evidence type="ECO:0000256" key="4">
    <source>
        <dbReference type="ARBA" id="ARBA00023242"/>
    </source>
</evidence>
<dbReference type="Pfam" id="PF09368">
    <property type="entry name" value="Sas10"/>
    <property type="match status" value="1"/>
</dbReference>